<feature type="compositionally biased region" description="Polar residues" evidence="1">
    <location>
        <begin position="546"/>
        <end position="561"/>
    </location>
</feature>
<dbReference type="Proteomes" id="UP001295423">
    <property type="component" value="Unassembled WGS sequence"/>
</dbReference>
<organism evidence="3 4">
    <name type="scientific">Cylindrotheca closterium</name>
    <dbReference type="NCBI Taxonomy" id="2856"/>
    <lineage>
        <taxon>Eukaryota</taxon>
        <taxon>Sar</taxon>
        <taxon>Stramenopiles</taxon>
        <taxon>Ochrophyta</taxon>
        <taxon>Bacillariophyta</taxon>
        <taxon>Bacillariophyceae</taxon>
        <taxon>Bacillariophycidae</taxon>
        <taxon>Bacillariales</taxon>
        <taxon>Bacillariaceae</taxon>
        <taxon>Cylindrotheca</taxon>
    </lineage>
</organism>
<dbReference type="EMBL" id="CAKOGP040002180">
    <property type="protein sequence ID" value="CAJ1964359.1"/>
    <property type="molecule type" value="Genomic_DNA"/>
</dbReference>
<proteinExistence type="predicted"/>
<feature type="compositionally biased region" description="Basic and acidic residues" evidence="1">
    <location>
        <begin position="432"/>
        <end position="445"/>
    </location>
</feature>
<dbReference type="AlphaFoldDB" id="A0AAD2G667"/>
<protein>
    <recommendedName>
        <fullName evidence="2">XPG-I domain-containing protein</fullName>
    </recommendedName>
</protein>
<accession>A0AAD2G667</accession>
<evidence type="ECO:0000313" key="4">
    <source>
        <dbReference type="Proteomes" id="UP001295423"/>
    </source>
</evidence>
<name>A0AAD2G667_9STRA</name>
<reference evidence="3" key="1">
    <citation type="submission" date="2023-08" db="EMBL/GenBank/DDBJ databases">
        <authorList>
            <person name="Audoor S."/>
            <person name="Bilcke G."/>
        </authorList>
    </citation>
    <scope>NUCLEOTIDE SEQUENCE</scope>
</reference>
<comment type="caution">
    <text evidence="3">The sequence shown here is derived from an EMBL/GenBank/DDBJ whole genome shotgun (WGS) entry which is preliminary data.</text>
</comment>
<dbReference type="SUPFAM" id="SSF88723">
    <property type="entry name" value="PIN domain-like"/>
    <property type="match status" value="1"/>
</dbReference>
<feature type="compositionally biased region" description="Polar residues" evidence="1">
    <location>
        <begin position="401"/>
        <end position="430"/>
    </location>
</feature>
<gene>
    <name evidence="3" type="ORF">CYCCA115_LOCUS20593</name>
</gene>
<dbReference type="PANTHER" id="PTHR11081">
    <property type="entry name" value="FLAP ENDONUCLEASE FAMILY MEMBER"/>
    <property type="match status" value="1"/>
</dbReference>
<dbReference type="InterPro" id="IPR006086">
    <property type="entry name" value="XPG-I_dom"/>
</dbReference>
<feature type="domain" description="XPG-I" evidence="2">
    <location>
        <begin position="166"/>
        <end position="241"/>
    </location>
</feature>
<feature type="region of interest" description="Disordered" evidence="1">
    <location>
        <begin position="401"/>
        <end position="465"/>
    </location>
</feature>
<feature type="region of interest" description="Disordered" evidence="1">
    <location>
        <begin position="527"/>
        <end position="561"/>
    </location>
</feature>
<keyword evidence="4" id="KW-1185">Reference proteome</keyword>
<dbReference type="Gene3D" id="3.40.50.1010">
    <property type="entry name" value="5'-nuclease"/>
    <property type="match status" value="1"/>
</dbReference>
<dbReference type="PANTHER" id="PTHR11081:SF65">
    <property type="entry name" value="DNA DAMAGE-INDUCIBLE PROTEIN DIN7-RELATED"/>
    <property type="match status" value="1"/>
</dbReference>
<dbReference type="SMART" id="SM00484">
    <property type="entry name" value="XPGI"/>
    <property type="match status" value="1"/>
</dbReference>
<sequence>MELDDFLSDVLETAGRPVDLRDYKQGKLLRSYKRRRRQYRIGIDLNSLVHKAAKFFGDMIIDERPVREYGTRGATLRKNAENINEYQYITQCAEFIMKRLERLRKDSDCEVLVVFNGQSLPIETNKAIWLRGIRTVYEGVRKDANVQLGAEKHFDQIILTLVDRLKESQFVYLIAPYEASSQLAFMSSRGHIDLIISEDPNLMAYGAKGVVYNYISGDGFPDEGRLLQFEDIGTVKGKFDLSDFSPVMIAVLIVSIGCADYFEITLGGIGLSTAVNIVREAFLGGYASPLHTILTKLHAKFWKRDLNDDAKGVCEHRFIEGVFMFQHPIVFDRVQGKALIQGQKEMAAQSTLTMHEGYAKLCRDEEERSQAIGIVPETAMMAIAAATPLLARQTRYSRNATALSDMSNNGTDLRSSARFQVGSNTSSPGYRQTDEKVELLKHDSSTEDQSAASDPIMDFKSDSSSSCPDGQIQAFVASVPTSFLNGGVKQKDDSAPMSDGTEIEIVARVVFGTTNEEVVKLTFLTSDSDMDSSQSDWSPARYQVGSKASSRRATQDQSDSTALHAKVEIQTLVARVPASLLTTEVKQKGETEIKVRVVFETTNKEATKMAVASDTSDDDCPIALRRIFESDFKARDRTYSAKYLKRTAETVWRRAPKHVKQSLPSEGCGNEELVRWKLKYFGEQTPRPVFVGSCPELLIDMLRGDVVRKTKFSQKELSRCIHKIWKCISADAKACLPREGFPEYLSELKKWKELHVPDAAEMMAMPFKPSVQ</sequence>
<evidence type="ECO:0000256" key="1">
    <source>
        <dbReference type="SAM" id="MobiDB-lite"/>
    </source>
</evidence>
<dbReference type="Pfam" id="PF00867">
    <property type="entry name" value="XPG_I"/>
    <property type="match status" value="1"/>
</dbReference>
<evidence type="ECO:0000259" key="2">
    <source>
        <dbReference type="SMART" id="SM00484"/>
    </source>
</evidence>
<dbReference type="InterPro" id="IPR029060">
    <property type="entry name" value="PIN-like_dom_sf"/>
</dbReference>
<evidence type="ECO:0000313" key="3">
    <source>
        <dbReference type="EMBL" id="CAJ1964359.1"/>
    </source>
</evidence>
<dbReference type="InterPro" id="IPR006084">
    <property type="entry name" value="XPG/Rad2"/>
</dbReference>
<dbReference type="GO" id="GO:0017108">
    <property type="term" value="F:5'-flap endonuclease activity"/>
    <property type="evidence" value="ECO:0007669"/>
    <property type="project" value="TreeGrafter"/>
</dbReference>